<dbReference type="Gene3D" id="3.30.1240.10">
    <property type="match status" value="1"/>
</dbReference>
<evidence type="ECO:0008006" key="3">
    <source>
        <dbReference type="Google" id="ProtNLM"/>
    </source>
</evidence>
<dbReference type="Gene3D" id="3.40.50.1000">
    <property type="entry name" value="HAD superfamily/HAD-like"/>
    <property type="match status" value="1"/>
</dbReference>
<dbReference type="SFLD" id="SFLDS00003">
    <property type="entry name" value="Haloacid_Dehalogenase"/>
    <property type="match status" value="1"/>
</dbReference>
<organism evidence="1 2">
    <name type="scientific">Micromonospora eburnea</name>
    <dbReference type="NCBI Taxonomy" id="227316"/>
    <lineage>
        <taxon>Bacteria</taxon>
        <taxon>Bacillati</taxon>
        <taxon>Actinomycetota</taxon>
        <taxon>Actinomycetes</taxon>
        <taxon>Micromonosporales</taxon>
        <taxon>Micromonosporaceae</taxon>
        <taxon>Micromonospora</taxon>
    </lineage>
</organism>
<dbReference type="InterPro" id="IPR006379">
    <property type="entry name" value="HAD-SF_hydro_IIB"/>
</dbReference>
<dbReference type="AlphaFoldDB" id="A0A1C6VQB8"/>
<dbReference type="GO" id="GO:0016791">
    <property type="term" value="F:phosphatase activity"/>
    <property type="evidence" value="ECO:0007669"/>
    <property type="project" value="UniProtKB-ARBA"/>
</dbReference>
<dbReference type="InterPro" id="IPR000150">
    <property type="entry name" value="Cof"/>
</dbReference>
<dbReference type="InterPro" id="IPR023214">
    <property type="entry name" value="HAD_sf"/>
</dbReference>
<dbReference type="NCBIfam" id="TIGR00099">
    <property type="entry name" value="Cof-subfamily"/>
    <property type="match status" value="1"/>
</dbReference>
<dbReference type="PANTHER" id="PTHR10000:SF8">
    <property type="entry name" value="HAD SUPERFAMILY HYDROLASE-LIKE, TYPE 3"/>
    <property type="match status" value="1"/>
</dbReference>
<dbReference type="Pfam" id="PF08282">
    <property type="entry name" value="Hydrolase_3"/>
    <property type="match status" value="1"/>
</dbReference>
<dbReference type="Proteomes" id="UP000199696">
    <property type="component" value="Unassembled WGS sequence"/>
</dbReference>
<dbReference type="SFLD" id="SFLDG01140">
    <property type="entry name" value="C2.B:_Phosphomannomutase_and_P"/>
    <property type="match status" value="1"/>
</dbReference>
<dbReference type="GO" id="GO:0000287">
    <property type="term" value="F:magnesium ion binding"/>
    <property type="evidence" value="ECO:0007669"/>
    <property type="project" value="TreeGrafter"/>
</dbReference>
<proteinExistence type="predicted"/>
<dbReference type="STRING" id="227316.GA0070604_6209"/>
<gene>
    <name evidence="1" type="ORF">GA0070604_6209</name>
</gene>
<keyword evidence="2" id="KW-1185">Reference proteome</keyword>
<dbReference type="PANTHER" id="PTHR10000">
    <property type="entry name" value="PHOSPHOSERINE PHOSPHATASE"/>
    <property type="match status" value="1"/>
</dbReference>
<dbReference type="NCBIfam" id="TIGR01484">
    <property type="entry name" value="HAD-SF-IIB"/>
    <property type="match status" value="1"/>
</dbReference>
<dbReference type="EMBL" id="FMHY01000002">
    <property type="protein sequence ID" value="SCL68140.1"/>
    <property type="molecule type" value="Genomic_DNA"/>
</dbReference>
<protein>
    <recommendedName>
        <fullName evidence="3">Cof subfamily of IIB subfamily of haloacid dehalogenase superfamily/HAD-superfamily hydrolase, subfamily IIB</fullName>
    </recommendedName>
</protein>
<name>A0A1C6VQB8_9ACTN</name>
<accession>A0A1C6VQB8</accession>
<evidence type="ECO:0000313" key="1">
    <source>
        <dbReference type="EMBL" id="SCL68140.1"/>
    </source>
</evidence>
<dbReference type="SUPFAM" id="SSF56784">
    <property type="entry name" value="HAD-like"/>
    <property type="match status" value="1"/>
</dbReference>
<dbReference type="GO" id="GO:0005829">
    <property type="term" value="C:cytosol"/>
    <property type="evidence" value="ECO:0007669"/>
    <property type="project" value="TreeGrafter"/>
</dbReference>
<evidence type="ECO:0000313" key="2">
    <source>
        <dbReference type="Proteomes" id="UP000199696"/>
    </source>
</evidence>
<dbReference type="CDD" id="cd07516">
    <property type="entry name" value="HAD_Pase"/>
    <property type="match status" value="1"/>
</dbReference>
<reference evidence="2" key="1">
    <citation type="submission" date="2016-06" db="EMBL/GenBank/DDBJ databases">
        <authorList>
            <person name="Varghese N."/>
            <person name="Submissions Spin"/>
        </authorList>
    </citation>
    <scope>NUCLEOTIDE SEQUENCE [LARGE SCALE GENOMIC DNA]</scope>
    <source>
        <strain evidence="2">DSM 44814</strain>
    </source>
</reference>
<sequence>MMGETPRLIATDIDGTLLRDDRTLSPRTAGVLSRISAAGTPVVLVTGRPIRWLQLVYDQLAEPLPAICANGAVVYDPVADEVLRADPLAPELLAEVARRLRAQVPGVSFAVEIGDSRQMRHEAHYPLRWDADTDAIRAIESPEELLAVPAVKLLARAGEQDPDAFVRVVAGALEGLAEATHSSYSGLVEISAAGVTKAAGLAWYAARFGIDEREVLAFGDMPNDVPMLTWAGRAVAVANAHPAVLEIADEVTGSNAEDGVAAYLEQIFGVA</sequence>
<dbReference type="InterPro" id="IPR036412">
    <property type="entry name" value="HAD-like_sf"/>
</dbReference>